<reference evidence="12" key="1">
    <citation type="submission" date="2016-10" db="EMBL/GenBank/DDBJ databases">
        <authorList>
            <person name="Varghese N."/>
            <person name="Submissions S."/>
        </authorList>
    </citation>
    <scope>NUCLEOTIDE SEQUENCE [LARGE SCALE GENOMIC DNA]</scope>
    <source>
        <strain evidence="12">DSM 21857</strain>
    </source>
</reference>
<feature type="domain" description="GH10" evidence="10">
    <location>
        <begin position="115"/>
        <end position="410"/>
    </location>
</feature>
<evidence type="ECO:0000313" key="12">
    <source>
        <dbReference type="Proteomes" id="UP000242763"/>
    </source>
</evidence>
<protein>
    <recommendedName>
        <fullName evidence="3">endo-1,4-beta-xylanase</fullName>
        <ecNumber evidence="3">3.2.1.8</ecNumber>
    </recommendedName>
</protein>
<dbReference type="Gene3D" id="3.20.20.80">
    <property type="entry name" value="Glycosidases"/>
    <property type="match status" value="1"/>
</dbReference>
<evidence type="ECO:0000256" key="1">
    <source>
        <dbReference type="ARBA" id="ARBA00000681"/>
    </source>
</evidence>
<evidence type="ECO:0000259" key="10">
    <source>
        <dbReference type="SMART" id="SM00633"/>
    </source>
</evidence>
<evidence type="ECO:0000256" key="3">
    <source>
        <dbReference type="ARBA" id="ARBA00012590"/>
    </source>
</evidence>
<proteinExistence type="inferred from homology"/>
<evidence type="ECO:0000256" key="2">
    <source>
        <dbReference type="ARBA" id="ARBA00007495"/>
    </source>
</evidence>
<name>A0A1I3JT70_9HYPH</name>
<dbReference type="Proteomes" id="UP000242763">
    <property type="component" value="Unassembled WGS sequence"/>
</dbReference>
<dbReference type="AlphaFoldDB" id="A0A1I3JT70"/>
<accession>A0A1I3JT70</accession>
<dbReference type="EMBL" id="FORF01000004">
    <property type="protein sequence ID" value="SFI63403.1"/>
    <property type="molecule type" value="Genomic_DNA"/>
</dbReference>
<gene>
    <name evidence="11" type="ORF">SAMN03080618_00988</name>
</gene>
<dbReference type="GO" id="GO:0045493">
    <property type="term" value="P:xylan catabolic process"/>
    <property type="evidence" value="ECO:0007669"/>
    <property type="project" value="UniProtKB-KW"/>
</dbReference>
<dbReference type="InterPro" id="IPR001000">
    <property type="entry name" value="GH10_dom"/>
</dbReference>
<evidence type="ECO:0000256" key="8">
    <source>
        <dbReference type="ARBA" id="ARBA00023295"/>
    </source>
</evidence>
<comment type="catalytic activity">
    <reaction evidence="1">
        <text>Endohydrolysis of (1-&gt;4)-beta-D-xylosidic linkages in xylans.</text>
        <dbReference type="EC" id="3.2.1.8"/>
    </reaction>
</comment>
<dbReference type="OrthoDB" id="9815836at2"/>
<evidence type="ECO:0000256" key="5">
    <source>
        <dbReference type="ARBA" id="ARBA00022729"/>
    </source>
</evidence>
<comment type="similarity">
    <text evidence="2">Belongs to the glycosyl hydrolase 10 (cellulase F) family.</text>
</comment>
<dbReference type="PANTHER" id="PTHR31490">
    <property type="entry name" value="GLYCOSYL HYDROLASE"/>
    <property type="match status" value="1"/>
</dbReference>
<dbReference type="GO" id="GO:0031176">
    <property type="term" value="F:endo-1,4-beta-xylanase activity"/>
    <property type="evidence" value="ECO:0007669"/>
    <property type="project" value="UniProtKB-EC"/>
</dbReference>
<dbReference type="SMART" id="SM00633">
    <property type="entry name" value="Glyco_10"/>
    <property type="match status" value="1"/>
</dbReference>
<keyword evidence="6 11" id="KW-0378">Hydrolase</keyword>
<keyword evidence="4 11" id="KW-0858">Xylan degradation</keyword>
<dbReference type="SUPFAM" id="SSF51445">
    <property type="entry name" value="(Trans)glycosidases"/>
    <property type="match status" value="1"/>
</dbReference>
<dbReference type="InterPro" id="IPR017853">
    <property type="entry name" value="GH"/>
</dbReference>
<dbReference type="STRING" id="1121003.SAMN03080618_00988"/>
<dbReference type="PANTHER" id="PTHR31490:SF88">
    <property type="entry name" value="BETA-XYLANASE"/>
    <property type="match status" value="1"/>
</dbReference>
<evidence type="ECO:0000313" key="11">
    <source>
        <dbReference type="EMBL" id="SFI63403.1"/>
    </source>
</evidence>
<keyword evidence="7" id="KW-0119">Carbohydrate metabolism</keyword>
<dbReference type="InterPro" id="IPR044846">
    <property type="entry name" value="GH10"/>
</dbReference>
<sequence>MAGQIDKLPLIDATHGVGHDGEGFAGRFPLTEATVRSAISGATRRDASGRARTTTAAAIPLAPLPREIIGNGRLFGTAVPQAFRLDPADARHIPGLLDLLTAHSDIWVFDNDFQPAAIQPVQNVFRLSAAQEAVARAINAGKAWRLHSLVYPTHDMPWINASTLSGTTYMSIIDQHLNAIASVKDVQSAYNIDVTNELFDGLGTLPGGYRPNQWYTASAPGTVGDSCPNKGIYDGPDWVAYLFLKAREAFPHTPLYLCHDQCEQITSPYHVEHNASILNFLRKGLDAGLPIDGLNMQGHLSLRRGFDAAKLREFMAGVKQLGLRIMIGELDCRAGDDSFKTLTTAEYDLRCSDLIRRFLDVALEFLGPGDPVISWGLSDNRHPWTAGERPLPFDVFYQPKPQYAAIRDALKEAQ</sequence>
<keyword evidence="12" id="KW-1185">Reference proteome</keyword>
<evidence type="ECO:0000256" key="9">
    <source>
        <dbReference type="ARBA" id="ARBA00023326"/>
    </source>
</evidence>
<keyword evidence="8 11" id="KW-0326">Glycosidase</keyword>
<evidence type="ECO:0000256" key="4">
    <source>
        <dbReference type="ARBA" id="ARBA00022651"/>
    </source>
</evidence>
<dbReference type="RefSeq" id="WP_091519314.1">
    <property type="nucleotide sequence ID" value="NZ_FORF01000004.1"/>
</dbReference>
<keyword evidence="9" id="KW-0624">Polysaccharide degradation</keyword>
<evidence type="ECO:0000256" key="7">
    <source>
        <dbReference type="ARBA" id="ARBA00023277"/>
    </source>
</evidence>
<dbReference type="EC" id="3.2.1.8" evidence="3"/>
<dbReference type="Pfam" id="PF00331">
    <property type="entry name" value="Glyco_hydro_10"/>
    <property type="match status" value="1"/>
</dbReference>
<organism evidence="11 12">
    <name type="scientific">Aquamicrobium aerolatum DSM 21857</name>
    <dbReference type="NCBI Taxonomy" id="1121003"/>
    <lineage>
        <taxon>Bacteria</taxon>
        <taxon>Pseudomonadati</taxon>
        <taxon>Pseudomonadota</taxon>
        <taxon>Alphaproteobacteria</taxon>
        <taxon>Hyphomicrobiales</taxon>
        <taxon>Phyllobacteriaceae</taxon>
        <taxon>Aerobium</taxon>
    </lineage>
</organism>
<evidence type="ECO:0000256" key="6">
    <source>
        <dbReference type="ARBA" id="ARBA00022801"/>
    </source>
</evidence>
<keyword evidence="5" id="KW-0732">Signal</keyword>